<sequence length="183" mass="18965">MKLQIHTAESAPEGSKALMEGIAADLGFVPNLAAAVAASPTLLTAFDALRRAVGAGGLEPAYREVAGLATGVAADNAYGVAFHSTVLSRLGVADAEIERMRSGHTPSDPHYAAVYLLAQAVVTERGKVADTIVDRATAAGLTAEQILEVVTECVFASLVGIVDNLVGRVDLDPFLQPRAWAGR</sequence>
<dbReference type="AlphaFoldDB" id="A0A6G4TU44"/>
<dbReference type="InterPro" id="IPR029032">
    <property type="entry name" value="AhpD-like"/>
</dbReference>
<proteinExistence type="predicted"/>
<evidence type="ECO:0000259" key="1">
    <source>
        <dbReference type="Pfam" id="PF02627"/>
    </source>
</evidence>
<dbReference type="SUPFAM" id="SSF69118">
    <property type="entry name" value="AhpD-like"/>
    <property type="match status" value="1"/>
</dbReference>
<keyword evidence="3" id="KW-1185">Reference proteome</keyword>
<name>A0A6G4TU44_9ACTN</name>
<dbReference type="PANTHER" id="PTHR35446:SF3">
    <property type="entry name" value="CMD DOMAIN-CONTAINING PROTEIN"/>
    <property type="match status" value="1"/>
</dbReference>
<dbReference type="RefSeq" id="WP_165229968.1">
    <property type="nucleotide sequence ID" value="NZ_JAAKZV010000002.1"/>
</dbReference>
<accession>A0A6G4TU44</accession>
<dbReference type="Pfam" id="PF02627">
    <property type="entry name" value="CMD"/>
    <property type="match status" value="1"/>
</dbReference>
<reference evidence="2 3" key="1">
    <citation type="submission" date="2020-02" db="EMBL/GenBank/DDBJ databases">
        <title>Whole-genome analyses of novel actinobacteria.</title>
        <authorList>
            <person name="Sahin N."/>
        </authorList>
    </citation>
    <scope>NUCLEOTIDE SEQUENCE [LARGE SCALE GENOMIC DNA]</scope>
    <source>
        <strain evidence="2 3">A7024</strain>
    </source>
</reference>
<dbReference type="Gene3D" id="1.20.1290.10">
    <property type="entry name" value="AhpD-like"/>
    <property type="match status" value="1"/>
</dbReference>
<evidence type="ECO:0000313" key="2">
    <source>
        <dbReference type="EMBL" id="NGN62511.1"/>
    </source>
</evidence>
<dbReference type="PANTHER" id="PTHR35446">
    <property type="entry name" value="SI:CH211-175M2.5"/>
    <property type="match status" value="1"/>
</dbReference>
<organism evidence="2 3">
    <name type="scientific">Streptomyces coryli</name>
    <dbReference type="NCBI Taxonomy" id="1128680"/>
    <lineage>
        <taxon>Bacteria</taxon>
        <taxon>Bacillati</taxon>
        <taxon>Actinomycetota</taxon>
        <taxon>Actinomycetes</taxon>
        <taxon>Kitasatosporales</taxon>
        <taxon>Streptomycetaceae</taxon>
        <taxon>Streptomyces</taxon>
    </lineage>
</organism>
<dbReference type="Proteomes" id="UP000481583">
    <property type="component" value="Unassembled WGS sequence"/>
</dbReference>
<gene>
    <name evidence="2" type="ORF">G5C51_01105</name>
</gene>
<comment type="caution">
    <text evidence="2">The sequence shown here is derived from an EMBL/GenBank/DDBJ whole genome shotgun (WGS) entry which is preliminary data.</text>
</comment>
<dbReference type="EMBL" id="JAAKZV010000002">
    <property type="protein sequence ID" value="NGN62511.1"/>
    <property type="molecule type" value="Genomic_DNA"/>
</dbReference>
<protein>
    <recommendedName>
        <fullName evidence="1">Carboxymuconolactone decarboxylase-like domain-containing protein</fullName>
    </recommendedName>
</protein>
<dbReference type="GO" id="GO:0051920">
    <property type="term" value="F:peroxiredoxin activity"/>
    <property type="evidence" value="ECO:0007669"/>
    <property type="project" value="InterPro"/>
</dbReference>
<evidence type="ECO:0000313" key="3">
    <source>
        <dbReference type="Proteomes" id="UP000481583"/>
    </source>
</evidence>
<dbReference type="InterPro" id="IPR003779">
    <property type="entry name" value="CMD-like"/>
</dbReference>
<feature type="domain" description="Carboxymuconolactone decarboxylase-like" evidence="1">
    <location>
        <begin position="40"/>
        <end position="99"/>
    </location>
</feature>